<dbReference type="Proteomes" id="UP000199455">
    <property type="component" value="Unassembled WGS sequence"/>
</dbReference>
<gene>
    <name evidence="1" type="ORF">SAMN04488024_11333</name>
</gene>
<name>A0A1G7AUG9_9SPHI</name>
<dbReference type="AlphaFoldDB" id="A0A1G7AUG9"/>
<accession>A0A1G7AUG9</accession>
<proteinExistence type="predicted"/>
<protein>
    <submittedName>
        <fullName evidence="1">Uncharacterized protein</fullName>
    </submittedName>
</protein>
<evidence type="ECO:0000313" key="1">
    <source>
        <dbReference type="EMBL" id="SDE17596.1"/>
    </source>
</evidence>
<organism evidence="1 2">
    <name type="scientific">Pedobacter soli</name>
    <dbReference type="NCBI Taxonomy" id="390242"/>
    <lineage>
        <taxon>Bacteria</taxon>
        <taxon>Pseudomonadati</taxon>
        <taxon>Bacteroidota</taxon>
        <taxon>Sphingobacteriia</taxon>
        <taxon>Sphingobacteriales</taxon>
        <taxon>Sphingobacteriaceae</taxon>
        <taxon>Pedobacter</taxon>
    </lineage>
</organism>
<reference evidence="2" key="1">
    <citation type="submission" date="2016-10" db="EMBL/GenBank/DDBJ databases">
        <authorList>
            <person name="Varghese N."/>
            <person name="Submissions S."/>
        </authorList>
    </citation>
    <scope>NUCLEOTIDE SEQUENCE [LARGE SCALE GENOMIC DNA]</scope>
    <source>
        <strain evidence="2">DSM 18609</strain>
    </source>
</reference>
<evidence type="ECO:0000313" key="2">
    <source>
        <dbReference type="Proteomes" id="UP000199455"/>
    </source>
</evidence>
<keyword evidence="2" id="KW-1185">Reference proteome</keyword>
<dbReference type="EMBL" id="FMZH01000013">
    <property type="protein sequence ID" value="SDE17596.1"/>
    <property type="molecule type" value="Genomic_DNA"/>
</dbReference>
<sequence>MDYYKLTEKRSMTPAKFLKILDRHGTVVSIERAEKILELVYKLSNLSMKETLMQIPDRHIKSNKKIFKRQTRKIKNENS</sequence>